<name>A0ABU5YJ16_9MYCO</name>
<comment type="caution">
    <text evidence="1">The sequence shown here is derived from an EMBL/GenBank/DDBJ whole genome shotgun (WGS) entry which is preliminary data.</text>
</comment>
<dbReference type="Proteomes" id="UP001299046">
    <property type="component" value="Unassembled WGS sequence"/>
</dbReference>
<reference evidence="1 2" key="1">
    <citation type="submission" date="2023-12" db="EMBL/GenBank/DDBJ databases">
        <title>Description of new species of Mycobacterium terrae complex isolated from sewage at the Sao Paulo Zoological Park Foundation in Brazil.</title>
        <authorList>
            <person name="Romagnoli C.L."/>
            <person name="Conceicao E.C."/>
            <person name="Machado E."/>
            <person name="Barreto L.B.P.F."/>
            <person name="Sharma A."/>
            <person name="Silva N.M."/>
            <person name="Marques L.E."/>
            <person name="Juliana M.A."/>
            <person name="Lourenco M.C.S."/>
            <person name="Digiampietri L.A."/>
            <person name="Suffys P.N."/>
            <person name="Viana-Niero C."/>
        </authorList>
    </citation>
    <scope>NUCLEOTIDE SEQUENCE [LARGE SCALE GENOMIC DNA]</scope>
    <source>
        <strain evidence="1 2">MYC123</strain>
    </source>
</reference>
<proteinExistence type="predicted"/>
<evidence type="ECO:0000313" key="2">
    <source>
        <dbReference type="Proteomes" id="UP001299046"/>
    </source>
</evidence>
<accession>A0ABU5YJ16</accession>
<dbReference type="EMBL" id="JAYJJT010000009">
    <property type="protein sequence ID" value="MEB3050044.1"/>
    <property type="molecule type" value="Genomic_DNA"/>
</dbReference>
<gene>
    <name evidence="1" type="ORF">KV112_09910</name>
</gene>
<evidence type="ECO:0000313" key="1">
    <source>
        <dbReference type="EMBL" id="MEB3050044.1"/>
    </source>
</evidence>
<keyword evidence="2" id="KW-1185">Reference proteome</keyword>
<organism evidence="1 2">
    <name type="scientific">[Mycobacterium] zoologicum</name>
    <dbReference type="NCBI Taxonomy" id="2872311"/>
    <lineage>
        <taxon>Bacteria</taxon>
        <taxon>Bacillati</taxon>
        <taxon>Actinomycetota</taxon>
        <taxon>Actinomycetes</taxon>
        <taxon>Mycobacteriales</taxon>
        <taxon>Mycobacteriaceae</taxon>
        <taxon>Mycolicibacter</taxon>
    </lineage>
</organism>
<sequence>MAGGLPAIAGAHPGFPDLSGFSPVAVDDYFVSLRPGTARMVNFSTPYNTVCNFYGGESAPTGPTQGLHCQGEMPGMQEVPFLGSERPAAGDCVVGAVNAAGSGYQLTRMFYGGCDGNPPAPPFGGKLLGVGQKLTYLNVTCGVGANQLVACSDTTSGDHGFVLQPSGSTAF</sequence>
<protein>
    <submittedName>
        <fullName evidence="1">Uncharacterized protein</fullName>
    </submittedName>
</protein>